<dbReference type="PANTHER" id="PTHR31681">
    <property type="entry name" value="C2H2-LIKE ZINC FINGER PROTEIN"/>
    <property type="match status" value="1"/>
</dbReference>
<dbReference type="AlphaFoldDB" id="A0A9Q1GUC3"/>
<proteinExistence type="predicted"/>
<gene>
    <name evidence="1" type="ORF">Cgig2_004359</name>
</gene>
<name>A0A9Q1GUC3_9CARY</name>
<comment type="caution">
    <text evidence="1">The sequence shown here is derived from an EMBL/GenBank/DDBJ whole genome shotgun (WGS) entry which is preliminary data.</text>
</comment>
<dbReference type="PANTHER" id="PTHR31681:SF39">
    <property type="entry name" value="OS01G0785900 PROTEIN"/>
    <property type="match status" value="1"/>
</dbReference>
<dbReference type="OrthoDB" id="10661586at2759"/>
<dbReference type="Proteomes" id="UP001153076">
    <property type="component" value="Unassembled WGS sequence"/>
</dbReference>
<accession>A0A9Q1GUC3</accession>
<sequence>MHGQSQPLSFFGSRTLDAALTGPILADHSHLYASHARWFRGLPLLNRSALLLPSSQLHLSPVPSRPSPVCNVMNNIYMYQLLVMVEKKIRQNHRPHPPKKTQQIVAEEMQQTGTGDTCDKSQTNPRQREVSDEIDALTARGRYRVPGPVPGPHFHYPDPVATVSEVLEGDSSRKVIEMIFRSGRTSFENRARIERILKVHNPQTKLAQFEEY</sequence>
<keyword evidence="2" id="KW-1185">Reference proteome</keyword>
<dbReference type="EMBL" id="JAKOGI010001442">
    <property type="protein sequence ID" value="KAJ8425607.1"/>
    <property type="molecule type" value="Genomic_DNA"/>
</dbReference>
<organism evidence="1 2">
    <name type="scientific">Carnegiea gigantea</name>
    <dbReference type="NCBI Taxonomy" id="171969"/>
    <lineage>
        <taxon>Eukaryota</taxon>
        <taxon>Viridiplantae</taxon>
        <taxon>Streptophyta</taxon>
        <taxon>Embryophyta</taxon>
        <taxon>Tracheophyta</taxon>
        <taxon>Spermatophyta</taxon>
        <taxon>Magnoliopsida</taxon>
        <taxon>eudicotyledons</taxon>
        <taxon>Gunneridae</taxon>
        <taxon>Pentapetalae</taxon>
        <taxon>Caryophyllales</taxon>
        <taxon>Cactineae</taxon>
        <taxon>Cactaceae</taxon>
        <taxon>Cactoideae</taxon>
        <taxon>Echinocereeae</taxon>
        <taxon>Carnegiea</taxon>
    </lineage>
</organism>
<reference evidence="1" key="1">
    <citation type="submission" date="2022-04" db="EMBL/GenBank/DDBJ databases">
        <title>Carnegiea gigantea Genome sequencing and assembly v2.</title>
        <authorList>
            <person name="Copetti D."/>
            <person name="Sanderson M.J."/>
            <person name="Burquez A."/>
            <person name="Wojciechowski M.F."/>
        </authorList>
    </citation>
    <scope>NUCLEOTIDE SEQUENCE</scope>
    <source>
        <strain evidence="1">SGP5-SGP5p</strain>
        <tissue evidence="1">Aerial part</tissue>
    </source>
</reference>
<evidence type="ECO:0000313" key="2">
    <source>
        <dbReference type="Proteomes" id="UP001153076"/>
    </source>
</evidence>
<protein>
    <submittedName>
        <fullName evidence="1">Uncharacterized protein</fullName>
    </submittedName>
</protein>
<evidence type="ECO:0000313" key="1">
    <source>
        <dbReference type="EMBL" id="KAJ8425607.1"/>
    </source>
</evidence>